<reference evidence="2 3" key="1">
    <citation type="submission" date="2020-08" db="EMBL/GenBank/DDBJ databases">
        <title>Sequencing the genomes of 1000 actinobacteria strains.</title>
        <authorList>
            <person name="Klenk H.-P."/>
        </authorList>
    </citation>
    <scope>NUCLEOTIDE SEQUENCE [LARGE SCALE GENOMIC DNA]</scope>
    <source>
        <strain evidence="2 3">DSM 105369</strain>
    </source>
</reference>
<dbReference type="EMBL" id="JACHVQ010000001">
    <property type="protein sequence ID" value="MBB2890639.1"/>
    <property type="molecule type" value="Genomic_DNA"/>
</dbReference>
<dbReference type="Gene3D" id="2.60.120.620">
    <property type="entry name" value="q2cbj1_9rhob like domain"/>
    <property type="match status" value="1"/>
</dbReference>
<keyword evidence="3" id="KW-1185">Reference proteome</keyword>
<gene>
    <name evidence="2" type="ORF">FHU39_000623</name>
</gene>
<evidence type="ECO:0000313" key="2">
    <source>
        <dbReference type="EMBL" id="MBB2890639.1"/>
    </source>
</evidence>
<feature type="domain" description="Prolyl 4-hydroxylase alpha subunit Fe(2+) 2OG dioxygenase" evidence="1">
    <location>
        <begin position="124"/>
        <end position="207"/>
    </location>
</feature>
<evidence type="ECO:0000259" key="1">
    <source>
        <dbReference type="Pfam" id="PF13640"/>
    </source>
</evidence>
<protein>
    <recommendedName>
        <fullName evidence="1">Prolyl 4-hydroxylase alpha subunit Fe(2+) 2OG dioxygenase domain-containing protein</fullName>
    </recommendedName>
</protein>
<dbReference type="PANTHER" id="PTHR33099">
    <property type="entry name" value="FE2OG DIOXYGENASE DOMAIN-CONTAINING PROTEIN"/>
    <property type="match status" value="1"/>
</dbReference>
<dbReference type="InterPro" id="IPR044862">
    <property type="entry name" value="Pro_4_hyd_alph_FE2OG_OXY"/>
</dbReference>
<sequence length="749" mass="83303">MPTTPRNLLVRLLAGAHDTPTDSALARLRSDALRVDVGEVGELTFPIRAAQAKKLIAVARPAAFGQGEETLHDSAIRDTWELTPDQVRLGGDQWERQLGRVLDVFRDELGLTPGAQLRAELHSMLVYGKGQFFLPHQDSEKHDEMVATLVVSLPSIHTGGELVVDDRGKERIYRSSRDELTLVAFYADRRHEVRRVRSGHRISLTFNLLATLPTEPSSSEPVSRAANLLTDHFTTPVRRPYDDRDLGTPTRLAFLLDHEYTQRGLAAGRFKGADAEQVKLLRAAASQAGCECLFAQADVHETRDAVPDTGWQSNWYDGEFDEDGEDEGADVTVGDVIDEEVFLGWWITPGASRGEKIQLALYGDQVCAATPSAALTPYESEYEGYMGNYGNTVDRWYHRAAVVVWPKDKAFANRAEADPTWALRAVQRKIKTGDLVGARADALSMEHFWSRAGLADLRAALKLASQIRDPGAATVILASYELEALSERDVELLTSVVTQYGETWWAALLDRWDPPSSYGGRDRLEWITGDFTPVCRALTDASAAPIAEQLAERMWQWLWQRIPPTMGQRHPGQRGSALAGLGPSVACTLEVFPAQEVSYILDLLRGLDERADPLLLTAIRSCADTPSAVTDALAKECWERTVRRLAQPTRAADDWSIAWSGCGCADCADFAKFLGSRTDRALRWPMAERRRQHIESHITSLGLPVSHTTERTGRPYSLLLTKTEELFTHEARERHDAETDLRWLVATFG</sequence>
<accession>A0A839N1F8</accession>
<evidence type="ECO:0000313" key="3">
    <source>
        <dbReference type="Proteomes" id="UP000559182"/>
    </source>
</evidence>
<comment type="caution">
    <text evidence="2">The sequence shown here is derived from an EMBL/GenBank/DDBJ whole genome shotgun (WGS) entry which is preliminary data.</text>
</comment>
<dbReference type="RefSeq" id="WP_183318897.1">
    <property type="nucleotide sequence ID" value="NZ_JACHVQ010000001.1"/>
</dbReference>
<dbReference type="Pfam" id="PF13640">
    <property type="entry name" value="2OG-FeII_Oxy_3"/>
    <property type="match status" value="1"/>
</dbReference>
<dbReference type="PANTHER" id="PTHR33099:SF7">
    <property type="entry name" value="MYND-TYPE DOMAIN-CONTAINING PROTEIN"/>
    <property type="match status" value="1"/>
</dbReference>
<dbReference type="Proteomes" id="UP000559182">
    <property type="component" value="Unassembled WGS sequence"/>
</dbReference>
<organism evidence="2 3">
    <name type="scientific">Flexivirga oryzae</name>
    <dbReference type="NCBI Taxonomy" id="1794944"/>
    <lineage>
        <taxon>Bacteria</taxon>
        <taxon>Bacillati</taxon>
        <taxon>Actinomycetota</taxon>
        <taxon>Actinomycetes</taxon>
        <taxon>Micrococcales</taxon>
        <taxon>Dermacoccaceae</taxon>
        <taxon>Flexivirga</taxon>
    </lineage>
</organism>
<dbReference type="AlphaFoldDB" id="A0A839N1F8"/>
<name>A0A839N1F8_9MICO</name>
<proteinExistence type="predicted"/>